<keyword evidence="3" id="KW-1185">Reference proteome</keyword>
<evidence type="ECO:0000313" key="3">
    <source>
        <dbReference type="Proteomes" id="UP001445472"/>
    </source>
</evidence>
<feature type="transmembrane region" description="Helical" evidence="1">
    <location>
        <begin position="192"/>
        <end position="212"/>
    </location>
</feature>
<feature type="transmembrane region" description="Helical" evidence="1">
    <location>
        <begin position="21"/>
        <end position="41"/>
    </location>
</feature>
<feature type="transmembrane region" description="Helical" evidence="1">
    <location>
        <begin position="151"/>
        <end position="171"/>
    </location>
</feature>
<proteinExistence type="predicted"/>
<keyword evidence="1" id="KW-0812">Transmembrane</keyword>
<organism evidence="2 3">
    <name type="scientific">Streptomyces xantholiticus</name>
    <dbReference type="NCBI Taxonomy" id="68285"/>
    <lineage>
        <taxon>Bacteria</taxon>
        <taxon>Bacillati</taxon>
        <taxon>Actinomycetota</taxon>
        <taxon>Actinomycetes</taxon>
        <taxon>Kitasatosporales</taxon>
        <taxon>Streptomycetaceae</taxon>
        <taxon>Streptomyces</taxon>
    </lineage>
</organism>
<keyword evidence="1" id="KW-0472">Membrane</keyword>
<dbReference type="RefSeq" id="WP_351978519.1">
    <property type="nucleotide sequence ID" value="NZ_JBEPBX010000038.1"/>
</dbReference>
<keyword evidence="1" id="KW-1133">Transmembrane helix</keyword>
<dbReference type="EMBL" id="JBEPBX010000038">
    <property type="protein sequence ID" value="MER6617446.1"/>
    <property type="molecule type" value="Genomic_DNA"/>
</dbReference>
<comment type="caution">
    <text evidence="2">The sequence shown here is derived from an EMBL/GenBank/DDBJ whole genome shotgun (WGS) entry which is preliminary data.</text>
</comment>
<sequence>MATQGGESAATTDRTSLAFRGITAFFAVSLAITGLYVAWLFGAKVLAGAGWVGTPGRLAVERCVDHESTSSDGYVVRTYRCSGTFRPDDGGPEIEHVTLKGGRGDAYVPPRPGSWCYGNSPDRPWWCEGDQPTSVAVRYLGGEAWMFGNGLFVPGPVSLFGLCVFGLGLLLTLQQMVWPDPERRPRWLRRRIYGICVVGTLSWVVLLAALAFDVNG</sequence>
<gene>
    <name evidence="2" type="ORF">ABT276_29690</name>
</gene>
<accession>A0ABV1V354</accession>
<reference evidence="2 3" key="1">
    <citation type="submission" date="2024-06" db="EMBL/GenBank/DDBJ databases">
        <title>The Natural Products Discovery Center: Release of the First 8490 Sequenced Strains for Exploring Actinobacteria Biosynthetic Diversity.</title>
        <authorList>
            <person name="Kalkreuter E."/>
            <person name="Kautsar S.A."/>
            <person name="Yang D."/>
            <person name="Bader C.D."/>
            <person name="Teijaro C.N."/>
            <person name="Fluegel L."/>
            <person name="Davis C.M."/>
            <person name="Simpson J.R."/>
            <person name="Lauterbach L."/>
            <person name="Steele A.D."/>
            <person name="Gui C."/>
            <person name="Meng S."/>
            <person name="Li G."/>
            <person name="Viehrig K."/>
            <person name="Ye F."/>
            <person name="Su P."/>
            <person name="Kiefer A.F."/>
            <person name="Nichols A."/>
            <person name="Cepeda A.J."/>
            <person name="Yan W."/>
            <person name="Fan B."/>
            <person name="Jiang Y."/>
            <person name="Adhikari A."/>
            <person name="Zheng C.-J."/>
            <person name="Schuster L."/>
            <person name="Cowan T.M."/>
            <person name="Smanski M.J."/>
            <person name="Chevrette M.G."/>
            <person name="De Carvalho L.P.S."/>
            <person name="Shen B."/>
        </authorList>
    </citation>
    <scope>NUCLEOTIDE SEQUENCE [LARGE SCALE GENOMIC DNA]</scope>
    <source>
        <strain evidence="2 3">NPDC000837</strain>
    </source>
</reference>
<evidence type="ECO:0000256" key="1">
    <source>
        <dbReference type="SAM" id="Phobius"/>
    </source>
</evidence>
<name>A0ABV1V354_9ACTN</name>
<evidence type="ECO:0000313" key="2">
    <source>
        <dbReference type="EMBL" id="MER6617446.1"/>
    </source>
</evidence>
<protein>
    <recommendedName>
        <fullName evidence="4">DUF3592 domain-containing protein</fullName>
    </recommendedName>
</protein>
<evidence type="ECO:0008006" key="4">
    <source>
        <dbReference type="Google" id="ProtNLM"/>
    </source>
</evidence>
<dbReference type="Proteomes" id="UP001445472">
    <property type="component" value="Unassembled WGS sequence"/>
</dbReference>